<dbReference type="GO" id="GO:0043200">
    <property type="term" value="P:response to amino acid"/>
    <property type="evidence" value="ECO:0007669"/>
    <property type="project" value="TreeGrafter"/>
</dbReference>
<dbReference type="Pfam" id="PF13412">
    <property type="entry name" value="HTH_24"/>
    <property type="match status" value="1"/>
</dbReference>
<dbReference type="SUPFAM" id="SSF46785">
    <property type="entry name" value="Winged helix' DNA-binding domain"/>
    <property type="match status" value="1"/>
</dbReference>
<comment type="caution">
    <text evidence="5">The sequence shown here is derived from an EMBL/GenBank/DDBJ whole genome shotgun (WGS) entry which is preliminary data.</text>
</comment>
<keyword evidence="1" id="KW-0805">Transcription regulation</keyword>
<evidence type="ECO:0000259" key="4">
    <source>
        <dbReference type="PROSITE" id="PS50956"/>
    </source>
</evidence>
<organism evidence="5 6">
    <name type="scientific">Halarchaeum grantii</name>
    <dbReference type="NCBI Taxonomy" id="1193105"/>
    <lineage>
        <taxon>Archaea</taxon>
        <taxon>Methanobacteriati</taxon>
        <taxon>Methanobacteriota</taxon>
        <taxon>Stenosarchaea group</taxon>
        <taxon>Halobacteria</taxon>
        <taxon>Halobacteriales</taxon>
        <taxon>Halobacteriaceae</taxon>
    </lineage>
</organism>
<dbReference type="EMBL" id="BMPF01000001">
    <property type="protein sequence ID" value="GGL21018.1"/>
    <property type="molecule type" value="Genomic_DNA"/>
</dbReference>
<protein>
    <submittedName>
        <fullName evidence="5">Lrp/AsnC family transcriptional regulator</fullName>
    </submittedName>
</protein>
<dbReference type="Gene3D" id="1.10.10.10">
    <property type="entry name" value="Winged helix-like DNA-binding domain superfamily/Winged helix DNA-binding domain"/>
    <property type="match status" value="1"/>
</dbReference>
<dbReference type="InterPro" id="IPR036390">
    <property type="entry name" value="WH_DNA-bd_sf"/>
</dbReference>
<evidence type="ECO:0000256" key="1">
    <source>
        <dbReference type="ARBA" id="ARBA00023015"/>
    </source>
</evidence>
<dbReference type="InterPro" id="IPR036388">
    <property type="entry name" value="WH-like_DNA-bd_sf"/>
</dbReference>
<dbReference type="SUPFAM" id="SSF54909">
    <property type="entry name" value="Dimeric alpha+beta barrel"/>
    <property type="match status" value="1"/>
</dbReference>
<evidence type="ECO:0000256" key="3">
    <source>
        <dbReference type="ARBA" id="ARBA00023163"/>
    </source>
</evidence>
<evidence type="ECO:0000313" key="6">
    <source>
        <dbReference type="Proteomes" id="UP000628840"/>
    </source>
</evidence>
<dbReference type="GO" id="GO:0043565">
    <property type="term" value="F:sequence-specific DNA binding"/>
    <property type="evidence" value="ECO:0007669"/>
    <property type="project" value="InterPro"/>
</dbReference>
<keyword evidence="6" id="KW-1185">Reference proteome</keyword>
<dbReference type="SMART" id="SM00344">
    <property type="entry name" value="HTH_ASNC"/>
    <property type="match status" value="1"/>
</dbReference>
<dbReference type="PROSITE" id="PS50956">
    <property type="entry name" value="HTH_ASNC_2"/>
    <property type="match status" value="1"/>
</dbReference>
<evidence type="ECO:0000256" key="2">
    <source>
        <dbReference type="ARBA" id="ARBA00023125"/>
    </source>
</evidence>
<dbReference type="InterPro" id="IPR019887">
    <property type="entry name" value="Tscrpt_reg_AsnC/Lrp_C"/>
</dbReference>
<sequence>MDDDDRRRVLDLLCEDARYTPEDVARQLDLTPEEAEAHIEALEDEGVLRGYTAVVDWAALDDGIVEAKVELNVELDRETGYEDISRRIAKFPEVAAFQLVSGDYDFALEVRADSMNAVSRFVSEEIAPIPEVTQTVTHYVMETYKAEGIEFGDGEEDDRLSYSP</sequence>
<name>A0A830EXW9_9EURY</name>
<keyword evidence="2" id="KW-0238">DNA-binding</keyword>
<dbReference type="Proteomes" id="UP000628840">
    <property type="component" value="Unassembled WGS sequence"/>
</dbReference>
<dbReference type="InterPro" id="IPR000485">
    <property type="entry name" value="AsnC-type_HTH_dom"/>
</dbReference>
<proteinExistence type="predicted"/>
<gene>
    <name evidence="5" type="ORF">GCM10009037_00400</name>
</gene>
<dbReference type="GO" id="GO:0005829">
    <property type="term" value="C:cytosol"/>
    <property type="evidence" value="ECO:0007669"/>
    <property type="project" value="TreeGrafter"/>
</dbReference>
<dbReference type="PANTHER" id="PTHR30154:SF34">
    <property type="entry name" value="TRANSCRIPTIONAL REGULATOR AZLB"/>
    <property type="match status" value="1"/>
</dbReference>
<dbReference type="Pfam" id="PF01037">
    <property type="entry name" value="AsnC_trans_reg"/>
    <property type="match status" value="1"/>
</dbReference>
<evidence type="ECO:0000313" key="5">
    <source>
        <dbReference type="EMBL" id="GGL21018.1"/>
    </source>
</evidence>
<dbReference type="PANTHER" id="PTHR30154">
    <property type="entry name" value="LEUCINE-RESPONSIVE REGULATORY PROTEIN"/>
    <property type="match status" value="1"/>
</dbReference>
<dbReference type="InterPro" id="IPR011008">
    <property type="entry name" value="Dimeric_a/b-barrel"/>
</dbReference>
<accession>A0A830EXW9</accession>
<dbReference type="AlphaFoldDB" id="A0A830EXW9"/>
<dbReference type="RefSeq" id="WP_188876395.1">
    <property type="nucleotide sequence ID" value="NZ_BMPF01000001.1"/>
</dbReference>
<dbReference type="Gene3D" id="3.30.70.920">
    <property type="match status" value="1"/>
</dbReference>
<dbReference type="OrthoDB" id="131500at2157"/>
<reference evidence="5 6" key="1">
    <citation type="journal article" date="2019" name="Int. J. Syst. Evol. Microbiol.">
        <title>The Global Catalogue of Microorganisms (GCM) 10K type strain sequencing project: providing services to taxonomists for standard genome sequencing and annotation.</title>
        <authorList>
            <consortium name="The Broad Institute Genomics Platform"/>
            <consortium name="The Broad Institute Genome Sequencing Center for Infectious Disease"/>
            <person name="Wu L."/>
            <person name="Ma J."/>
        </authorList>
    </citation>
    <scope>NUCLEOTIDE SEQUENCE [LARGE SCALE GENOMIC DNA]</scope>
    <source>
        <strain evidence="5 6">JCM 19585</strain>
    </source>
</reference>
<dbReference type="InterPro" id="IPR019888">
    <property type="entry name" value="Tscrpt_reg_AsnC-like"/>
</dbReference>
<feature type="domain" description="HTH asnC-type" evidence="4">
    <location>
        <begin position="1"/>
        <end position="65"/>
    </location>
</feature>
<keyword evidence="3" id="KW-0804">Transcription</keyword>